<reference evidence="1 2" key="1">
    <citation type="submission" date="2019-08" db="EMBL/GenBank/DDBJ databases">
        <title>The genome of the soybean aphid Biotype 1, its phylome, world population structure and adaptation to the North American continent.</title>
        <authorList>
            <person name="Giordano R."/>
            <person name="Donthu R.K."/>
            <person name="Hernandez A.G."/>
            <person name="Wright C.L."/>
            <person name="Zimin A.V."/>
        </authorList>
    </citation>
    <scope>NUCLEOTIDE SEQUENCE [LARGE SCALE GENOMIC DNA]</scope>
    <source>
        <tissue evidence="1">Whole aphids</tissue>
    </source>
</reference>
<comment type="caution">
    <text evidence="1">The sequence shown here is derived from an EMBL/GenBank/DDBJ whole genome shotgun (WGS) entry which is preliminary data.</text>
</comment>
<sequence length="233" mass="27937">MCSMSPLPTYIILIKIKKSANGYRSAVHKGVGIYDLYFLNNNKYLKSFDSFEDKISLALHDFVKIYNSNAHKIFPIMIYEHKKFYDFSTSKLLANFRVFDRFPTIKTTHKESCIKFSKLFGHPKIFYRHFKKKNLHKNRKFQWSINNSKKVKIGQRSTFFIIIVSQTYRKSRIKYEQLIRNLKNSIIYEIILKNPEYLTLQLYTKMNFAENWFCIKVLKYNFKDNQFATGNHP</sequence>
<evidence type="ECO:0000313" key="1">
    <source>
        <dbReference type="EMBL" id="KAE9541180.1"/>
    </source>
</evidence>
<protein>
    <submittedName>
        <fullName evidence="1">Uncharacterized protein</fullName>
    </submittedName>
</protein>
<keyword evidence="2" id="KW-1185">Reference proteome</keyword>
<gene>
    <name evidence="1" type="ORF">AGLY_004425</name>
</gene>
<dbReference type="EMBL" id="VYZN01000013">
    <property type="protein sequence ID" value="KAE9541180.1"/>
    <property type="molecule type" value="Genomic_DNA"/>
</dbReference>
<dbReference type="AlphaFoldDB" id="A0A6G0TZE1"/>
<evidence type="ECO:0000313" key="2">
    <source>
        <dbReference type="Proteomes" id="UP000475862"/>
    </source>
</evidence>
<organism evidence="1 2">
    <name type="scientific">Aphis glycines</name>
    <name type="common">Soybean aphid</name>
    <dbReference type="NCBI Taxonomy" id="307491"/>
    <lineage>
        <taxon>Eukaryota</taxon>
        <taxon>Metazoa</taxon>
        <taxon>Ecdysozoa</taxon>
        <taxon>Arthropoda</taxon>
        <taxon>Hexapoda</taxon>
        <taxon>Insecta</taxon>
        <taxon>Pterygota</taxon>
        <taxon>Neoptera</taxon>
        <taxon>Paraneoptera</taxon>
        <taxon>Hemiptera</taxon>
        <taxon>Sternorrhyncha</taxon>
        <taxon>Aphidomorpha</taxon>
        <taxon>Aphidoidea</taxon>
        <taxon>Aphididae</taxon>
        <taxon>Aphidini</taxon>
        <taxon>Aphis</taxon>
        <taxon>Aphis</taxon>
    </lineage>
</organism>
<name>A0A6G0TZE1_APHGL</name>
<dbReference type="Proteomes" id="UP000475862">
    <property type="component" value="Unassembled WGS sequence"/>
</dbReference>
<proteinExistence type="predicted"/>
<accession>A0A6G0TZE1</accession>